<gene>
    <name evidence="1" type="ORF">M9H77_22135</name>
</gene>
<comment type="caution">
    <text evidence="1">The sequence shown here is derived from an EMBL/GenBank/DDBJ whole genome shotgun (WGS) entry which is preliminary data.</text>
</comment>
<reference evidence="2" key="1">
    <citation type="journal article" date="2023" name="Nat. Plants">
        <title>Single-cell RNA sequencing provides a high-resolution roadmap for understanding the multicellular compartmentation of specialized metabolism.</title>
        <authorList>
            <person name="Sun S."/>
            <person name="Shen X."/>
            <person name="Li Y."/>
            <person name="Li Y."/>
            <person name="Wang S."/>
            <person name="Li R."/>
            <person name="Zhang H."/>
            <person name="Shen G."/>
            <person name="Guo B."/>
            <person name="Wei J."/>
            <person name="Xu J."/>
            <person name="St-Pierre B."/>
            <person name="Chen S."/>
            <person name="Sun C."/>
        </authorList>
    </citation>
    <scope>NUCLEOTIDE SEQUENCE [LARGE SCALE GENOMIC DNA]</scope>
</reference>
<evidence type="ECO:0000313" key="2">
    <source>
        <dbReference type="Proteomes" id="UP001060085"/>
    </source>
</evidence>
<protein>
    <submittedName>
        <fullName evidence="1">Uncharacterized protein</fullName>
    </submittedName>
</protein>
<dbReference type="EMBL" id="CM044705">
    <property type="protein sequence ID" value="KAI5662812.1"/>
    <property type="molecule type" value="Genomic_DNA"/>
</dbReference>
<organism evidence="1 2">
    <name type="scientific">Catharanthus roseus</name>
    <name type="common">Madagascar periwinkle</name>
    <name type="synonym">Vinca rosea</name>
    <dbReference type="NCBI Taxonomy" id="4058"/>
    <lineage>
        <taxon>Eukaryota</taxon>
        <taxon>Viridiplantae</taxon>
        <taxon>Streptophyta</taxon>
        <taxon>Embryophyta</taxon>
        <taxon>Tracheophyta</taxon>
        <taxon>Spermatophyta</taxon>
        <taxon>Magnoliopsida</taxon>
        <taxon>eudicotyledons</taxon>
        <taxon>Gunneridae</taxon>
        <taxon>Pentapetalae</taxon>
        <taxon>asterids</taxon>
        <taxon>lamiids</taxon>
        <taxon>Gentianales</taxon>
        <taxon>Apocynaceae</taxon>
        <taxon>Rauvolfioideae</taxon>
        <taxon>Vinceae</taxon>
        <taxon>Catharanthinae</taxon>
        <taxon>Catharanthus</taxon>
    </lineage>
</organism>
<sequence length="166" mass="18329">MDFSVFKPKKKKPEPEAPAPIVPAASPKPPSTATPKPRRREAPPPQGPRPHMPGGDRGAYAEELDRMSRIPGMRNVEVTTSRTFRWNLRDPVDGRNYEHMPRALPTRPPQQLLGPPPEYQYGPSGSLAAQSHPHYNYGYGGAPAGYGYNNNGGYYGDEYPPDCSVM</sequence>
<evidence type="ECO:0000313" key="1">
    <source>
        <dbReference type="EMBL" id="KAI5662812.1"/>
    </source>
</evidence>
<keyword evidence="2" id="KW-1185">Reference proteome</keyword>
<proteinExistence type="predicted"/>
<name>A0ACC0AQU4_CATRO</name>
<dbReference type="Proteomes" id="UP001060085">
    <property type="component" value="Linkage Group LG05"/>
</dbReference>
<accession>A0ACC0AQU4</accession>